<dbReference type="PANTHER" id="PTHR11803">
    <property type="entry name" value="2-IMINOBUTANOATE/2-IMINOPROPANOATE DEAMINASE RIDA"/>
    <property type="match status" value="1"/>
</dbReference>
<evidence type="ECO:0000256" key="1">
    <source>
        <dbReference type="ARBA" id="ARBA00010552"/>
    </source>
</evidence>
<dbReference type="SUPFAM" id="SSF55298">
    <property type="entry name" value="YjgF-like"/>
    <property type="match status" value="1"/>
</dbReference>
<dbReference type="EMBL" id="BKAJ01000240">
    <property type="protein sequence ID" value="GEP61624.1"/>
    <property type="molecule type" value="Genomic_DNA"/>
</dbReference>
<evidence type="ECO:0000313" key="2">
    <source>
        <dbReference type="EMBL" id="GEP61624.1"/>
    </source>
</evidence>
<dbReference type="RefSeq" id="WP_147156908.1">
    <property type="nucleotide sequence ID" value="NZ_BKAJ01000240.1"/>
</dbReference>
<evidence type="ECO:0000313" key="3">
    <source>
        <dbReference type="Proteomes" id="UP000321058"/>
    </source>
</evidence>
<dbReference type="CDD" id="cd00448">
    <property type="entry name" value="YjgF_YER057c_UK114_family"/>
    <property type="match status" value="1"/>
</dbReference>
<accession>A0A512NRR1</accession>
<gene>
    <name evidence="2" type="ORF">RSO01_87900</name>
</gene>
<comment type="similarity">
    <text evidence="1">Belongs to the RutC family.</text>
</comment>
<dbReference type="Gene3D" id="3.30.1330.40">
    <property type="entry name" value="RutC-like"/>
    <property type="match status" value="1"/>
</dbReference>
<dbReference type="InterPro" id="IPR006175">
    <property type="entry name" value="YjgF/YER057c/UK114"/>
</dbReference>
<keyword evidence="3" id="KW-1185">Reference proteome</keyword>
<protein>
    <recommendedName>
        <fullName evidence="4">Enamine deaminase RidA</fullName>
    </recommendedName>
</protein>
<dbReference type="Pfam" id="PF01042">
    <property type="entry name" value="Ribonuc_L-PSP"/>
    <property type="match status" value="1"/>
</dbReference>
<dbReference type="OrthoDB" id="9809792at2"/>
<proteinExistence type="inferred from homology"/>
<name>A0A512NRR1_9HYPH</name>
<dbReference type="GO" id="GO:0005829">
    <property type="term" value="C:cytosol"/>
    <property type="evidence" value="ECO:0007669"/>
    <property type="project" value="TreeGrafter"/>
</dbReference>
<organism evidence="2 3">
    <name type="scientific">Reyranella soli</name>
    <dbReference type="NCBI Taxonomy" id="1230389"/>
    <lineage>
        <taxon>Bacteria</taxon>
        <taxon>Pseudomonadati</taxon>
        <taxon>Pseudomonadota</taxon>
        <taxon>Alphaproteobacteria</taxon>
        <taxon>Hyphomicrobiales</taxon>
        <taxon>Reyranellaceae</taxon>
        <taxon>Reyranella</taxon>
    </lineage>
</organism>
<dbReference type="GO" id="GO:0019239">
    <property type="term" value="F:deaminase activity"/>
    <property type="evidence" value="ECO:0007669"/>
    <property type="project" value="TreeGrafter"/>
</dbReference>
<evidence type="ECO:0008006" key="4">
    <source>
        <dbReference type="Google" id="ProtNLM"/>
    </source>
</evidence>
<dbReference type="InterPro" id="IPR035959">
    <property type="entry name" value="RutC-like_sf"/>
</dbReference>
<sequence>MIRRVTSPHVPEPPPERWSNCLVSDGIAYVSGMTARGTDPAQLAKMDEYEQAKLIFNKIKGMVEAAGGAMADVVKVTIYVTNIKNNTKVWKARAEFFTGDFPASTLVEVSALAAPEILVEIEAIAHIGKGKR</sequence>
<reference evidence="2 3" key="1">
    <citation type="submission" date="2019-07" db="EMBL/GenBank/DDBJ databases">
        <title>Whole genome shotgun sequence of Reyranella soli NBRC 108950.</title>
        <authorList>
            <person name="Hosoyama A."/>
            <person name="Uohara A."/>
            <person name="Ohji S."/>
            <person name="Ichikawa N."/>
        </authorList>
    </citation>
    <scope>NUCLEOTIDE SEQUENCE [LARGE SCALE GENOMIC DNA]</scope>
    <source>
        <strain evidence="2 3">NBRC 108950</strain>
    </source>
</reference>
<dbReference type="PANTHER" id="PTHR11803:SF58">
    <property type="entry name" value="PROTEIN HMF1-RELATED"/>
    <property type="match status" value="1"/>
</dbReference>
<dbReference type="AlphaFoldDB" id="A0A512NRR1"/>
<comment type="caution">
    <text evidence="2">The sequence shown here is derived from an EMBL/GenBank/DDBJ whole genome shotgun (WGS) entry which is preliminary data.</text>
</comment>
<dbReference type="Proteomes" id="UP000321058">
    <property type="component" value="Unassembled WGS sequence"/>
</dbReference>